<evidence type="ECO:0000256" key="3">
    <source>
        <dbReference type="ARBA" id="ARBA00022989"/>
    </source>
</evidence>
<accession>A0AAE1AWU3</accession>
<evidence type="ECO:0000256" key="1">
    <source>
        <dbReference type="ARBA" id="ARBA00004141"/>
    </source>
</evidence>
<keyword evidence="5" id="KW-0675">Receptor</keyword>
<feature type="compositionally biased region" description="Basic residues" evidence="7">
    <location>
        <begin position="82"/>
        <end position="91"/>
    </location>
</feature>
<sequence>MVGVSSLLISLTISSAFLIHISSTKRIKAQEKTSSTKEGKLLRYAVYDAGVFKSHYEIPGKNEFRRESNEPKSSTSGNAKSHTVRHHHRLRQQPTRMVSSRTFVSGAVANSTVKPVPASGFPAFLPEKVKEVHQARKRSYAKESKEDGETGNQGKIYVRKNKSDGAISDKLAAVENNPNNADSSRGKTNDILIKQKKEFKDLDLSNVSKFPVDDGDSAVADHQHSSASSLTRLRPDAFNFTWPVQEESSVVEGQIVLGALHMIHERSHDFVCGKVMEQGGIQALEAMLYTLDHVNGQGRAKPLIPGVSLGILAKDDCDTDILGLEQALEFIRGKRW</sequence>
<dbReference type="PRINTS" id="PR00248">
    <property type="entry name" value="GPCRMGR"/>
</dbReference>
<comment type="subcellular location">
    <subcellularLocation>
        <location evidence="1">Membrane</location>
        <topology evidence="1">Multi-pass membrane protein</topology>
    </subcellularLocation>
</comment>
<keyword evidence="4" id="KW-0472">Membrane</keyword>
<dbReference type="Proteomes" id="UP001283361">
    <property type="component" value="Unassembled WGS sequence"/>
</dbReference>
<gene>
    <name evidence="9" type="ORF">RRG08_000719</name>
</gene>
<keyword evidence="8" id="KW-0732">Signal</keyword>
<proteinExistence type="predicted"/>
<dbReference type="GO" id="GO:0004930">
    <property type="term" value="F:G protein-coupled receptor activity"/>
    <property type="evidence" value="ECO:0007669"/>
    <property type="project" value="InterPro"/>
</dbReference>
<feature type="compositionally biased region" description="Polar residues" evidence="7">
    <location>
        <begin position="71"/>
        <end position="81"/>
    </location>
</feature>
<feature type="compositionally biased region" description="Basic and acidic residues" evidence="7">
    <location>
        <begin position="135"/>
        <end position="148"/>
    </location>
</feature>
<evidence type="ECO:0000256" key="2">
    <source>
        <dbReference type="ARBA" id="ARBA00022692"/>
    </source>
</evidence>
<dbReference type="Gene3D" id="3.40.50.2300">
    <property type="match status" value="1"/>
</dbReference>
<feature type="chain" id="PRO_5041963810" evidence="8">
    <location>
        <begin position="17"/>
        <end position="336"/>
    </location>
</feature>
<organism evidence="9 10">
    <name type="scientific">Elysia crispata</name>
    <name type="common">lettuce slug</name>
    <dbReference type="NCBI Taxonomy" id="231223"/>
    <lineage>
        <taxon>Eukaryota</taxon>
        <taxon>Metazoa</taxon>
        <taxon>Spiralia</taxon>
        <taxon>Lophotrochozoa</taxon>
        <taxon>Mollusca</taxon>
        <taxon>Gastropoda</taxon>
        <taxon>Heterobranchia</taxon>
        <taxon>Euthyneura</taxon>
        <taxon>Panpulmonata</taxon>
        <taxon>Sacoglossa</taxon>
        <taxon>Placobranchoidea</taxon>
        <taxon>Plakobranchidae</taxon>
        <taxon>Elysia</taxon>
    </lineage>
</organism>
<dbReference type="EMBL" id="JAWDGP010001065">
    <property type="protein sequence ID" value="KAK3795408.1"/>
    <property type="molecule type" value="Genomic_DNA"/>
</dbReference>
<reference evidence="9" key="1">
    <citation type="journal article" date="2023" name="G3 (Bethesda)">
        <title>A reference genome for the long-term kleptoplast-retaining sea slug Elysia crispata morphotype clarki.</title>
        <authorList>
            <person name="Eastman K.E."/>
            <person name="Pendleton A.L."/>
            <person name="Shaikh M.A."/>
            <person name="Suttiyut T."/>
            <person name="Ogas R."/>
            <person name="Tomko P."/>
            <person name="Gavelis G."/>
            <person name="Widhalm J.R."/>
            <person name="Wisecaver J.H."/>
        </authorList>
    </citation>
    <scope>NUCLEOTIDE SEQUENCE</scope>
    <source>
        <strain evidence="9">ECLA1</strain>
    </source>
</reference>
<evidence type="ECO:0000256" key="8">
    <source>
        <dbReference type="SAM" id="SignalP"/>
    </source>
</evidence>
<feature type="signal peptide" evidence="8">
    <location>
        <begin position="1"/>
        <end position="16"/>
    </location>
</feature>
<name>A0AAE1AWU3_9GAST</name>
<dbReference type="SUPFAM" id="SSF53822">
    <property type="entry name" value="Periplasmic binding protein-like I"/>
    <property type="match status" value="1"/>
</dbReference>
<feature type="region of interest" description="Disordered" evidence="7">
    <location>
        <begin position="135"/>
        <end position="161"/>
    </location>
</feature>
<dbReference type="PANTHER" id="PTHR24060">
    <property type="entry name" value="METABOTROPIC GLUTAMATE RECEPTOR"/>
    <property type="match status" value="1"/>
</dbReference>
<feature type="region of interest" description="Disordered" evidence="7">
    <location>
        <begin position="62"/>
        <end position="99"/>
    </location>
</feature>
<evidence type="ECO:0000313" key="10">
    <source>
        <dbReference type="Proteomes" id="UP001283361"/>
    </source>
</evidence>
<evidence type="ECO:0000256" key="6">
    <source>
        <dbReference type="ARBA" id="ARBA00023180"/>
    </source>
</evidence>
<dbReference type="InterPro" id="IPR050726">
    <property type="entry name" value="mGluR"/>
</dbReference>
<keyword evidence="3" id="KW-1133">Transmembrane helix</keyword>
<dbReference type="InterPro" id="IPR000337">
    <property type="entry name" value="GPCR_3"/>
</dbReference>
<evidence type="ECO:0000256" key="4">
    <source>
        <dbReference type="ARBA" id="ARBA00023136"/>
    </source>
</evidence>
<evidence type="ECO:0000313" key="9">
    <source>
        <dbReference type="EMBL" id="KAK3795408.1"/>
    </source>
</evidence>
<evidence type="ECO:0000256" key="7">
    <source>
        <dbReference type="SAM" id="MobiDB-lite"/>
    </source>
</evidence>
<dbReference type="InterPro" id="IPR028082">
    <property type="entry name" value="Peripla_BP_I"/>
</dbReference>
<dbReference type="GO" id="GO:0016020">
    <property type="term" value="C:membrane"/>
    <property type="evidence" value="ECO:0007669"/>
    <property type="project" value="UniProtKB-SubCell"/>
</dbReference>
<protein>
    <submittedName>
        <fullName evidence="9">Uncharacterized protein</fullName>
    </submittedName>
</protein>
<keyword evidence="2" id="KW-0812">Transmembrane</keyword>
<evidence type="ECO:0000256" key="5">
    <source>
        <dbReference type="ARBA" id="ARBA00023170"/>
    </source>
</evidence>
<keyword evidence="10" id="KW-1185">Reference proteome</keyword>
<comment type="caution">
    <text evidence="9">The sequence shown here is derived from an EMBL/GenBank/DDBJ whole genome shotgun (WGS) entry which is preliminary data.</text>
</comment>
<dbReference type="AlphaFoldDB" id="A0AAE1AWU3"/>
<keyword evidence="6" id="KW-0325">Glycoprotein</keyword>